<gene>
    <name evidence="1" type="ORF">NF677_03770</name>
</gene>
<evidence type="ECO:0000313" key="1">
    <source>
        <dbReference type="EMBL" id="UST85807.1"/>
    </source>
</evidence>
<accession>A0ABY5CFR0</accession>
<organism evidence="1 2">
    <name type="scientific">Pseudomonas siliginis</name>
    <dbReference type="NCBI Taxonomy" id="2842346"/>
    <lineage>
        <taxon>Bacteria</taxon>
        <taxon>Pseudomonadati</taxon>
        <taxon>Pseudomonadota</taxon>
        <taxon>Gammaproteobacteria</taxon>
        <taxon>Pseudomonadales</taxon>
        <taxon>Pseudomonadaceae</taxon>
        <taxon>Pseudomonas</taxon>
    </lineage>
</organism>
<dbReference type="EMBL" id="CP099599">
    <property type="protein sequence ID" value="UST85807.1"/>
    <property type="molecule type" value="Genomic_DNA"/>
</dbReference>
<reference evidence="1" key="1">
    <citation type="submission" date="2022-06" db="EMBL/GenBank/DDBJ databases">
        <title>Investigating genetic diversity within the most abundant and prevalent non-pathogenic leaf-associated bacterial species interacting with Arabidopsis thaliana in natural habitats.</title>
        <authorList>
            <person name="Ramirez-Sanchez D."/>
            <person name="Gibelin-Viala C."/>
            <person name="Mayjonade B."/>
            <person name="Duflos R."/>
            <person name="Belmonte E."/>
            <person name="Pailler V."/>
            <person name="Bartoli C."/>
            <person name="Carrere S."/>
            <person name="Vailleau F."/>
            <person name="Roux F."/>
        </authorList>
    </citation>
    <scope>NUCLEOTIDE SEQUENCE</scope>
    <source>
        <strain evidence="1">OTU6ESPEB1</strain>
    </source>
</reference>
<proteinExistence type="predicted"/>
<keyword evidence="2" id="KW-1185">Reference proteome</keyword>
<dbReference type="Proteomes" id="UP001056851">
    <property type="component" value="Chromosome"/>
</dbReference>
<protein>
    <submittedName>
        <fullName evidence="1">Uncharacterized protein</fullName>
    </submittedName>
</protein>
<evidence type="ECO:0000313" key="2">
    <source>
        <dbReference type="Proteomes" id="UP001056851"/>
    </source>
</evidence>
<sequence length="293" mass="31588">MAQMRVSKENGQLLFDTSLICYGLVKSGYMTYQQTWTRRSLRSAQLDPNDGASWTPSAVTASTNLGDSLYGFTLDNALSPIVFIVGTGCLVGSSRSGSSLTFFYANADANTRFYCFDLMQDNIPGSPYMKTWTNAGVITFNSLQPPLNVVASIQAPTPGATDVHGRYQTTYAGGYNVHRQASGGPNQNVTKVDSRVDIALSPGVEYAAYLPWSRSCGIADMYSGNVFPFTMYSGSEGAYGRVGGISFMFGAAAGTTQSYPSTVGWLSSFFNLPTDRYPIALVVQTAGLPFPYR</sequence>
<dbReference type="RefSeq" id="WP_252885345.1">
    <property type="nucleotide sequence ID" value="NZ_CP099599.1"/>
</dbReference>
<name>A0ABY5CFR0_9PSED</name>